<evidence type="ECO:0000313" key="2">
    <source>
        <dbReference type="EMBL" id="PKN02950.1"/>
    </source>
</evidence>
<evidence type="ECO:0000256" key="1">
    <source>
        <dbReference type="SAM" id="Phobius"/>
    </source>
</evidence>
<dbReference type="Proteomes" id="UP000233417">
    <property type="component" value="Unassembled WGS sequence"/>
</dbReference>
<evidence type="ECO:0000313" key="3">
    <source>
        <dbReference type="Proteomes" id="UP000233417"/>
    </source>
</evidence>
<sequence length="632" mass="68482">MKLFKKKLKGFGLTELVLAIGIFAIMSSTLLLLVVDSTRTLENSRARIKAAHIVEDINSTLLMIKSASWYGVARYTGEGEKHFVFENGEYTINEGQGEINGFTYSFSIEPAHRDSNGMVVLSGGTNDPHTRMVLVSIEWRDFLGRINTVNPVIFINDWDTNSIVYTTLEDFTPGEHDGTIAVNITGGEIRLQSMFYADWCNPSLSMSAYNLPGQGVASNISVYGENVFMGTGGNASGLDFMKIHVNGDPPSVSVQGEFNQNYKVNDVFGIGNIVLLATDRNDAEVAIIDTGVTPFALIGRFDSSGSQDGNSVSAYGNRGFVAHGSDITMFDISSFEGVRPSVTTISSGAVTDMFVGDKYIYAAVGASSNQFRIFEYTSNSIVQRASFTLNSANATSLYISEDTQRAYVTTVQNTGHEFFILDITNKTSPSLIGSYNVSTMNPLNVAAIDNRAIIVGTSGEEYLVLDITNESAPVRCGGLNVDSGVNALALVTNGVKYYTYVVTKDASQEFKIIQGGPGGGGADGNGYLPYGVYTSPIYDSESQSSTYYILGLTTTVPEGTSLRLQFRVSDFSNMAGSVWVGPDGTADTYYSISGIHELPSNLRGRYLQYRVIMESNTVVTPLVEEIVINYEK</sequence>
<gene>
    <name evidence="2" type="ORF">CVU76_02910</name>
</gene>
<dbReference type="Pfam" id="PF08309">
    <property type="entry name" value="LVIVD"/>
    <property type="match status" value="1"/>
</dbReference>
<dbReference type="EMBL" id="PHAO01000001">
    <property type="protein sequence ID" value="PKN02950.1"/>
    <property type="molecule type" value="Genomic_DNA"/>
</dbReference>
<protein>
    <submittedName>
        <fullName evidence="2">Uncharacterized protein</fullName>
    </submittedName>
</protein>
<comment type="caution">
    <text evidence="2">The sequence shown here is derived from an EMBL/GenBank/DDBJ whole genome shotgun (WGS) entry which is preliminary data.</text>
</comment>
<reference evidence="2 3" key="1">
    <citation type="journal article" date="2017" name="ISME J.">
        <title>Potential for microbial H2 and metal transformations associated with novel bacteria and archaea in deep terrestrial subsurface sediments.</title>
        <authorList>
            <person name="Hernsdorf A.W."/>
            <person name="Amano Y."/>
            <person name="Miyakawa K."/>
            <person name="Ise K."/>
            <person name="Suzuki Y."/>
            <person name="Anantharaman K."/>
            <person name="Probst A."/>
            <person name="Burstein D."/>
            <person name="Thomas B.C."/>
            <person name="Banfield J.F."/>
        </authorList>
    </citation>
    <scope>NUCLEOTIDE SEQUENCE [LARGE SCALE GENOMIC DNA]</scope>
    <source>
        <strain evidence="2">HGW-Dojkabacteria-1</strain>
    </source>
</reference>
<keyword evidence="1" id="KW-0812">Transmembrane</keyword>
<accession>A0A2N2F415</accession>
<feature type="transmembrane region" description="Helical" evidence="1">
    <location>
        <begin position="12"/>
        <end position="35"/>
    </location>
</feature>
<keyword evidence="1" id="KW-1133">Transmembrane helix</keyword>
<dbReference type="SUPFAM" id="SSF50978">
    <property type="entry name" value="WD40 repeat-like"/>
    <property type="match status" value="1"/>
</dbReference>
<dbReference type="InterPro" id="IPR013211">
    <property type="entry name" value="LVIVD"/>
</dbReference>
<dbReference type="AlphaFoldDB" id="A0A2N2F415"/>
<organism evidence="2 3">
    <name type="scientific">Candidatus Dojkabacteria bacterium HGW-Dojkabacteria-1</name>
    <dbReference type="NCBI Taxonomy" id="2013761"/>
    <lineage>
        <taxon>Bacteria</taxon>
        <taxon>Candidatus Dojkabacteria</taxon>
    </lineage>
</organism>
<dbReference type="InterPro" id="IPR036322">
    <property type="entry name" value="WD40_repeat_dom_sf"/>
</dbReference>
<proteinExistence type="predicted"/>
<keyword evidence="1" id="KW-0472">Membrane</keyword>
<name>A0A2N2F415_9BACT</name>